<evidence type="ECO:0000313" key="2">
    <source>
        <dbReference type="Proteomes" id="UP000001890"/>
    </source>
</evidence>
<dbReference type="RefSeq" id="WP_012915638.1">
    <property type="nucleotide sequence ID" value="NC_013722.1"/>
</dbReference>
<name>D2UDL1_XANAP</name>
<organism evidence="1 2">
    <name type="scientific">Xanthomonas albilineans (strain GPE PC73 / CFBP 7063)</name>
    <dbReference type="NCBI Taxonomy" id="380358"/>
    <lineage>
        <taxon>Bacteria</taxon>
        <taxon>Pseudomonadati</taxon>
        <taxon>Pseudomonadota</taxon>
        <taxon>Gammaproteobacteria</taxon>
        <taxon>Lysobacterales</taxon>
        <taxon>Lysobacteraceae</taxon>
        <taxon>Xanthomonas</taxon>
    </lineage>
</organism>
<gene>
    <name evidence="1" type="ordered locus">XALc_1119</name>
</gene>
<dbReference type="OrthoDB" id="6042000at2"/>
<protein>
    <submittedName>
        <fullName evidence="1">Uncharacterized protein</fullName>
    </submittedName>
</protein>
<sequence>MSENRYQQGDPDAAMLEEMFQLALNGELNDGRFKQLNDEIYERLRCTYENSAIGSAKAQLRGQQIG</sequence>
<proteinExistence type="predicted"/>
<reference evidence="1 2" key="1">
    <citation type="journal article" date="2009" name="BMC Genomics">
        <title>The complete genome sequence of Xanthomonas albilineans provides new insights into the reductive genome evolution of the xylem-limited Xanthomonadaceae.</title>
        <authorList>
            <person name="Pieretti I."/>
            <person name="Royer M."/>
            <person name="Barbe V."/>
            <person name="Carrere S."/>
            <person name="Koebnik R."/>
            <person name="Cociancich S."/>
            <person name="Couloux A."/>
            <person name="Darrasse A."/>
            <person name="Gouzy J."/>
            <person name="Jacques M.A."/>
            <person name="Lauber E."/>
            <person name="Manceau C."/>
            <person name="Mangenot S."/>
            <person name="Poussier S."/>
            <person name="Segurens B."/>
            <person name="Szurek B."/>
            <person name="Verdier V."/>
            <person name="Arlat M."/>
            <person name="Rott P."/>
        </authorList>
    </citation>
    <scope>NUCLEOTIDE SEQUENCE [LARGE SCALE GENOMIC DNA]</scope>
    <source>
        <strain evidence="2">GPE PC73 / CFBP 7063</strain>
    </source>
</reference>
<dbReference type="PATRIC" id="fig|29447.3.peg.1120"/>
<dbReference type="Proteomes" id="UP000001890">
    <property type="component" value="Chromosome"/>
</dbReference>
<accession>D2UDL1</accession>
<evidence type="ECO:0000313" key="1">
    <source>
        <dbReference type="EMBL" id="CBA15634.1"/>
    </source>
</evidence>
<dbReference type="GeneID" id="57876436"/>
<keyword evidence="2" id="KW-1185">Reference proteome</keyword>
<dbReference type="EMBL" id="FP565176">
    <property type="protein sequence ID" value="CBA15634.1"/>
    <property type="molecule type" value="Genomic_DNA"/>
</dbReference>
<dbReference type="KEGG" id="xal:XALC_1119"/>
<dbReference type="AlphaFoldDB" id="D2UDL1"/>